<dbReference type="EMBL" id="GGFJ01011898">
    <property type="protein sequence ID" value="MBW61039.1"/>
    <property type="molecule type" value="Transcribed_RNA"/>
</dbReference>
<name>A0A2M4C700_9DIPT</name>
<keyword evidence="1" id="KW-0732">Signal</keyword>
<reference evidence="2" key="1">
    <citation type="submission" date="2018-01" db="EMBL/GenBank/DDBJ databases">
        <title>An insight into the sialome of Amazonian anophelines.</title>
        <authorList>
            <person name="Ribeiro J.M."/>
            <person name="Scarpassa V."/>
            <person name="Calvo E."/>
        </authorList>
    </citation>
    <scope>NUCLEOTIDE SEQUENCE</scope>
    <source>
        <tissue evidence="2">Salivary glands</tissue>
    </source>
</reference>
<evidence type="ECO:0000256" key="1">
    <source>
        <dbReference type="SAM" id="SignalP"/>
    </source>
</evidence>
<organism evidence="2">
    <name type="scientific">Anopheles marajoara</name>
    <dbReference type="NCBI Taxonomy" id="58244"/>
    <lineage>
        <taxon>Eukaryota</taxon>
        <taxon>Metazoa</taxon>
        <taxon>Ecdysozoa</taxon>
        <taxon>Arthropoda</taxon>
        <taxon>Hexapoda</taxon>
        <taxon>Insecta</taxon>
        <taxon>Pterygota</taxon>
        <taxon>Neoptera</taxon>
        <taxon>Endopterygota</taxon>
        <taxon>Diptera</taxon>
        <taxon>Nematocera</taxon>
        <taxon>Culicoidea</taxon>
        <taxon>Culicidae</taxon>
        <taxon>Anophelinae</taxon>
        <taxon>Anopheles</taxon>
    </lineage>
</organism>
<protein>
    <submittedName>
        <fullName evidence="2">Putative secreted protein</fullName>
    </submittedName>
</protein>
<feature type="signal peptide" evidence="1">
    <location>
        <begin position="1"/>
        <end position="20"/>
    </location>
</feature>
<proteinExistence type="predicted"/>
<sequence length="133" mass="15065">MCMLLLRLLLSMWSTLPIISLQPRTTPIIQLGVPNLPFLNCPRTRHTHTYTITHTHNYTVERGREREASSSSSSHMHIHTGYRLHHVTRRKCVLKWRSSSASARSLSHHSSTSVSAFHGNRSLVAASAARWST</sequence>
<evidence type="ECO:0000313" key="2">
    <source>
        <dbReference type="EMBL" id="MBW61039.1"/>
    </source>
</evidence>
<accession>A0A2M4C700</accession>
<dbReference type="AlphaFoldDB" id="A0A2M4C700"/>
<feature type="chain" id="PRO_5014701646" evidence="1">
    <location>
        <begin position="21"/>
        <end position="133"/>
    </location>
</feature>